<sequence length="57" mass="6257">MRPPATHPTVLRNSIFNRLEKHAPLPVCEATVTRTDLVRHPPIAIPIPARIPVGAAF</sequence>
<organism evidence="1 2">
    <name type="scientific">Actinomadura citrea</name>
    <dbReference type="NCBI Taxonomy" id="46158"/>
    <lineage>
        <taxon>Bacteria</taxon>
        <taxon>Bacillati</taxon>
        <taxon>Actinomycetota</taxon>
        <taxon>Actinomycetes</taxon>
        <taxon>Streptosporangiales</taxon>
        <taxon>Thermomonosporaceae</taxon>
        <taxon>Actinomadura</taxon>
    </lineage>
</organism>
<dbReference type="Proteomes" id="UP000591272">
    <property type="component" value="Unassembled WGS sequence"/>
</dbReference>
<dbReference type="EMBL" id="JACCBT010000001">
    <property type="protein sequence ID" value="NYE14579.1"/>
    <property type="molecule type" value="Genomic_DNA"/>
</dbReference>
<gene>
    <name evidence="1" type="ORF">BJ999_004875</name>
</gene>
<accession>A0A7Y9GDR8</accession>
<evidence type="ECO:0000313" key="2">
    <source>
        <dbReference type="Proteomes" id="UP000591272"/>
    </source>
</evidence>
<keyword evidence="2" id="KW-1185">Reference proteome</keyword>
<evidence type="ECO:0000313" key="1">
    <source>
        <dbReference type="EMBL" id="NYE14579.1"/>
    </source>
</evidence>
<dbReference type="AlphaFoldDB" id="A0A7Y9GDR8"/>
<reference evidence="1 2" key="1">
    <citation type="submission" date="2020-07" db="EMBL/GenBank/DDBJ databases">
        <title>Sequencing the genomes of 1000 actinobacteria strains.</title>
        <authorList>
            <person name="Klenk H.-P."/>
        </authorList>
    </citation>
    <scope>NUCLEOTIDE SEQUENCE [LARGE SCALE GENOMIC DNA]</scope>
    <source>
        <strain evidence="1 2">DSM 43461</strain>
    </source>
</reference>
<name>A0A7Y9GDR8_9ACTN</name>
<protein>
    <submittedName>
        <fullName evidence="1">Uncharacterized protein</fullName>
    </submittedName>
</protein>
<comment type="caution">
    <text evidence="1">The sequence shown here is derived from an EMBL/GenBank/DDBJ whole genome shotgun (WGS) entry which is preliminary data.</text>
</comment>
<proteinExistence type="predicted"/>